<dbReference type="EMBL" id="JF429414">
    <property type="protein sequence ID" value="AEQ20544.1"/>
    <property type="molecule type" value="Genomic_DNA"/>
</dbReference>
<reference evidence="2" key="1">
    <citation type="journal article" date="2004" name="Appl. Environ. Microbiol.">
        <title>Long-chain N-acyltyrosine synthases from environmental DNA.</title>
        <authorList>
            <person name="Brady S.F."/>
            <person name="Chao C.J."/>
            <person name="Clardy J."/>
        </authorList>
    </citation>
    <scope>NUCLEOTIDE SEQUENCE</scope>
</reference>
<keyword evidence="2" id="KW-0808">Transferase</keyword>
<sequence length="267" mass="29506">MTEDHLTQLLPMRPFRALIARQIVICCNRIDLVIAPSQAVANQLPQRGIRTPIRYISNPVGFPDVTVEPLPREATFVIMFAGRLTAEKNLPYLLRGFHRLLDSIPEAVMWIAGEGTLRDQLQSQCRELGIIGQVRFLGFLGHDVLARYYASCDVFVLPSLVEIQPIVAMEAMWFGKPLILARSIVSAMELVEDGQSGFIVDQASDADLAQRLAELGSNPELRAKMGAAGRRKAEAYRPEVIVAALETAYHDTLSRLQAGSSQPARVS</sequence>
<dbReference type="SUPFAM" id="SSF53756">
    <property type="entry name" value="UDP-Glycosyltransferase/glycogen phosphorylase"/>
    <property type="match status" value="1"/>
</dbReference>
<proteinExistence type="predicted"/>
<dbReference type="InterPro" id="IPR050194">
    <property type="entry name" value="Glycosyltransferase_grp1"/>
</dbReference>
<protein>
    <submittedName>
        <fullName evidence="2">GT1 family glycosyltransferase</fullName>
    </submittedName>
</protein>
<organism evidence="2">
    <name type="scientific">uncultured bacterium CSLC3</name>
    <dbReference type="NCBI Taxonomy" id="1091572"/>
    <lineage>
        <taxon>Bacteria</taxon>
        <taxon>environmental samples</taxon>
    </lineage>
</organism>
<name>G4WVU2_9BACT</name>
<dbReference type="InterPro" id="IPR001296">
    <property type="entry name" value="Glyco_trans_1"/>
</dbReference>
<reference evidence="2" key="2">
    <citation type="journal article" date="2011" name="J. Bacteriol.">
        <title>Long-chain N-acyl amino acid synthases are linked to the putative PEP-CTERM/exosortase protein-sorting system in Gram-negative bacteria.</title>
        <authorList>
            <person name="Craig J.W."/>
            <person name="Cherry M.A."/>
            <person name="Brady S.F."/>
        </authorList>
    </citation>
    <scope>NUCLEOTIDE SEQUENCE</scope>
</reference>
<dbReference type="AlphaFoldDB" id="G4WVU2"/>
<dbReference type="Pfam" id="PF00534">
    <property type="entry name" value="Glycos_transf_1"/>
    <property type="match status" value="1"/>
</dbReference>
<feature type="domain" description="Glycosyl transferase family 1" evidence="1">
    <location>
        <begin position="72"/>
        <end position="231"/>
    </location>
</feature>
<evidence type="ECO:0000313" key="2">
    <source>
        <dbReference type="EMBL" id="AEQ20544.1"/>
    </source>
</evidence>
<accession>G4WVU2</accession>
<dbReference type="PANTHER" id="PTHR45947:SF3">
    <property type="entry name" value="SULFOQUINOVOSYL TRANSFERASE SQD2"/>
    <property type="match status" value="1"/>
</dbReference>
<dbReference type="PANTHER" id="PTHR45947">
    <property type="entry name" value="SULFOQUINOVOSYL TRANSFERASE SQD2"/>
    <property type="match status" value="1"/>
</dbReference>
<evidence type="ECO:0000259" key="1">
    <source>
        <dbReference type="Pfam" id="PF00534"/>
    </source>
</evidence>
<dbReference type="GO" id="GO:0016757">
    <property type="term" value="F:glycosyltransferase activity"/>
    <property type="evidence" value="ECO:0007669"/>
    <property type="project" value="InterPro"/>
</dbReference>
<dbReference type="Gene3D" id="3.40.50.2000">
    <property type="entry name" value="Glycogen Phosphorylase B"/>
    <property type="match status" value="2"/>
</dbReference>